<keyword evidence="9 11" id="KW-0739">Sodium transport</keyword>
<keyword evidence="13" id="KW-1185">Reference proteome</keyword>
<dbReference type="AlphaFoldDB" id="A0A8B7YHP8"/>
<keyword evidence="6" id="KW-0915">Sodium</keyword>
<dbReference type="Pfam" id="PF00858">
    <property type="entry name" value="ASC"/>
    <property type="match status" value="1"/>
</dbReference>
<keyword evidence="10 11" id="KW-0407">Ion channel</keyword>
<keyword evidence="8 12" id="KW-0472">Membrane</keyword>
<dbReference type="PANTHER" id="PTHR11690">
    <property type="entry name" value="AMILORIDE-SENSITIVE SODIUM CHANNEL-RELATED"/>
    <property type="match status" value="1"/>
</dbReference>
<evidence type="ECO:0000256" key="9">
    <source>
        <dbReference type="ARBA" id="ARBA00023201"/>
    </source>
</evidence>
<accession>A0A8B7YHP8</accession>
<evidence type="ECO:0000256" key="5">
    <source>
        <dbReference type="ARBA" id="ARBA00022989"/>
    </source>
</evidence>
<reference evidence="14" key="1">
    <citation type="submission" date="2025-08" db="UniProtKB">
        <authorList>
            <consortium name="RefSeq"/>
        </authorList>
    </citation>
    <scope>IDENTIFICATION</scope>
</reference>
<evidence type="ECO:0000256" key="1">
    <source>
        <dbReference type="ARBA" id="ARBA00004141"/>
    </source>
</evidence>
<evidence type="ECO:0000256" key="3">
    <source>
        <dbReference type="ARBA" id="ARBA00022461"/>
    </source>
</evidence>
<evidence type="ECO:0000256" key="6">
    <source>
        <dbReference type="ARBA" id="ARBA00023053"/>
    </source>
</evidence>
<organism evidence="13 14">
    <name type="scientific">Acanthaster planci</name>
    <name type="common">Crown-of-thorns starfish</name>
    <dbReference type="NCBI Taxonomy" id="133434"/>
    <lineage>
        <taxon>Eukaryota</taxon>
        <taxon>Metazoa</taxon>
        <taxon>Echinodermata</taxon>
        <taxon>Eleutherozoa</taxon>
        <taxon>Asterozoa</taxon>
        <taxon>Asteroidea</taxon>
        <taxon>Valvatacea</taxon>
        <taxon>Valvatida</taxon>
        <taxon>Acanthasteridae</taxon>
        <taxon>Acanthaster</taxon>
    </lineage>
</organism>
<evidence type="ECO:0000256" key="10">
    <source>
        <dbReference type="ARBA" id="ARBA00023303"/>
    </source>
</evidence>
<proteinExistence type="inferred from homology"/>
<evidence type="ECO:0000256" key="2">
    <source>
        <dbReference type="ARBA" id="ARBA00022448"/>
    </source>
</evidence>
<evidence type="ECO:0000313" key="13">
    <source>
        <dbReference type="Proteomes" id="UP000694845"/>
    </source>
</evidence>
<comment type="similarity">
    <text evidence="11">Belongs to the amiloride-sensitive sodium channel (TC 1.A.6) family.</text>
</comment>
<dbReference type="GO" id="GO:0005886">
    <property type="term" value="C:plasma membrane"/>
    <property type="evidence" value="ECO:0007669"/>
    <property type="project" value="TreeGrafter"/>
</dbReference>
<dbReference type="GeneID" id="110980423"/>
<keyword evidence="7 11" id="KW-0406">Ion transport</keyword>
<gene>
    <name evidence="14" type="primary">LOC110980423</name>
</gene>
<evidence type="ECO:0000313" key="14">
    <source>
        <dbReference type="RefSeq" id="XP_022092778.1"/>
    </source>
</evidence>
<dbReference type="Gene3D" id="2.60.470.10">
    <property type="entry name" value="Acid-sensing ion channels like domains"/>
    <property type="match status" value="1"/>
</dbReference>
<evidence type="ECO:0000256" key="11">
    <source>
        <dbReference type="RuleBase" id="RU000679"/>
    </source>
</evidence>
<dbReference type="PRINTS" id="PR01078">
    <property type="entry name" value="AMINACHANNEL"/>
</dbReference>
<protein>
    <submittedName>
        <fullName evidence="14">Acid-sensing ion channel 5-like</fullName>
    </submittedName>
</protein>
<dbReference type="OMA" id="EYHHITA"/>
<feature type="transmembrane region" description="Helical" evidence="12">
    <location>
        <begin position="112"/>
        <end position="130"/>
    </location>
</feature>
<evidence type="ECO:0000256" key="12">
    <source>
        <dbReference type="SAM" id="Phobius"/>
    </source>
</evidence>
<dbReference type="RefSeq" id="XP_022092778.1">
    <property type="nucleotide sequence ID" value="XM_022237086.1"/>
</dbReference>
<comment type="subcellular location">
    <subcellularLocation>
        <location evidence="1">Membrane</location>
        <topology evidence="1">Multi-pass membrane protein</topology>
    </subcellularLocation>
</comment>
<sequence>MRVDKLVKILGWEVHGDPNSAAVSIPGEVLDQTLCAEAPREVFHKPTSGEVPKTRQPAWHVCSRMDRVWTKEEKRRTSHGASLRLKTALKDDTSVVGIKNVVDEKVQTGRKVMWLCLLLAGLGMVTYQIARSIIYFKSWPVMVNVEVIYPEEMIEFPSVTICNFNMFRKCAVEKYGPEFVDYIDLAYPVGMMNNKQTPPDFMVFKDLDLKQFYVDTGHLKDDMILECSWQGQPCGHDDFISTLTDFGMCHTFNSHTKGMAVRRIKHRGK</sequence>
<dbReference type="OrthoDB" id="5989449at2759"/>
<dbReference type="Proteomes" id="UP000694845">
    <property type="component" value="Unplaced"/>
</dbReference>
<dbReference type="InterPro" id="IPR001873">
    <property type="entry name" value="ENaC"/>
</dbReference>
<keyword evidence="4 11" id="KW-0812">Transmembrane</keyword>
<keyword evidence="5 12" id="KW-1133">Transmembrane helix</keyword>
<evidence type="ECO:0000256" key="4">
    <source>
        <dbReference type="ARBA" id="ARBA00022692"/>
    </source>
</evidence>
<name>A0A8B7YHP8_ACAPL</name>
<evidence type="ECO:0000256" key="7">
    <source>
        <dbReference type="ARBA" id="ARBA00023065"/>
    </source>
</evidence>
<dbReference type="GO" id="GO:0015280">
    <property type="term" value="F:ligand-gated sodium channel activity"/>
    <property type="evidence" value="ECO:0007669"/>
    <property type="project" value="TreeGrafter"/>
</dbReference>
<evidence type="ECO:0000256" key="8">
    <source>
        <dbReference type="ARBA" id="ARBA00023136"/>
    </source>
</evidence>
<keyword evidence="2 11" id="KW-0813">Transport</keyword>
<keyword evidence="3 11" id="KW-0894">Sodium channel</keyword>
<dbReference type="KEGG" id="aplc:110980423"/>